<keyword evidence="3" id="KW-0648">Protein biosynthesis</keyword>
<dbReference type="InterPro" id="IPR036680">
    <property type="entry name" value="SPOR-like_sf"/>
</dbReference>
<dbReference type="GO" id="GO:0042834">
    <property type="term" value="F:peptidoglycan binding"/>
    <property type="evidence" value="ECO:0007669"/>
    <property type="project" value="InterPro"/>
</dbReference>
<feature type="domain" description="SPOR" evidence="2">
    <location>
        <begin position="51"/>
        <end position="119"/>
    </location>
</feature>
<dbReference type="AlphaFoldDB" id="A0A1V6LU86"/>
<dbReference type="PROSITE" id="PS51257">
    <property type="entry name" value="PROKAR_LIPOPROTEIN"/>
    <property type="match status" value="1"/>
</dbReference>
<feature type="signal peptide" evidence="1">
    <location>
        <begin position="1"/>
        <end position="20"/>
    </location>
</feature>
<dbReference type="InterPro" id="IPR007730">
    <property type="entry name" value="SPOR-like_dom"/>
</dbReference>
<dbReference type="Gene3D" id="3.30.70.1070">
    <property type="entry name" value="Sporulation related repeat"/>
    <property type="match status" value="1"/>
</dbReference>
<dbReference type="RefSeq" id="WP_010518486.1">
    <property type="nucleotide sequence ID" value="NZ_AFOE01000020.1"/>
</dbReference>
<dbReference type="EMBL" id="MTBC01000002">
    <property type="protein sequence ID" value="OQD43733.1"/>
    <property type="molecule type" value="Genomic_DNA"/>
</dbReference>
<evidence type="ECO:0000313" key="3">
    <source>
        <dbReference type="EMBL" id="OQD43733.1"/>
    </source>
</evidence>
<sequence>MKHKFIYTSLFSICFGLACAQMEPKEGTVNIQQPQELDKMVTIYKSANANSGYYQIQVGFGDRNTAFRLKEEVDNDFPTWYSKIEFQEPTYRVRLGKFRDKLEADRKFLEVRKKYPRAMLLKIEKD</sequence>
<dbReference type="SUPFAM" id="SSF110997">
    <property type="entry name" value="Sporulation related repeat"/>
    <property type="match status" value="1"/>
</dbReference>
<protein>
    <submittedName>
        <fullName evidence="3">Translation initiation factor IF-2</fullName>
    </submittedName>
</protein>
<accession>A0A1V6LU86</accession>
<keyword evidence="4" id="KW-1185">Reference proteome</keyword>
<keyword evidence="3" id="KW-0396">Initiation factor</keyword>
<evidence type="ECO:0000256" key="1">
    <source>
        <dbReference type="SAM" id="SignalP"/>
    </source>
</evidence>
<dbReference type="GO" id="GO:0003743">
    <property type="term" value="F:translation initiation factor activity"/>
    <property type="evidence" value="ECO:0007669"/>
    <property type="project" value="UniProtKB-KW"/>
</dbReference>
<organism evidence="3 4">
    <name type="scientific">Croceivirga radicis</name>
    <dbReference type="NCBI Taxonomy" id="1929488"/>
    <lineage>
        <taxon>Bacteria</taxon>
        <taxon>Pseudomonadati</taxon>
        <taxon>Bacteroidota</taxon>
        <taxon>Flavobacteriia</taxon>
        <taxon>Flavobacteriales</taxon>
        <taxon>Flavobacteriaceae</taxon>
        <taxon>Croceivirga</taxon>
    </lineage>
</organism>
<keyword evidence="1" id="KW-0732">Signal</keyword>
<gene>
    <name evidence="3" type="ORF">BUL40_03745</name>
</gene>
<reference evidence="3 4" key="1">
    <citation type="submission" date="2016-12" db="EMBL/GenBank/DDBJ databases">
        <authorList>
            <person name="Song W.-J."/>
            <person name="Kurnit D.M."/>
        </authorList>
    </citation>
    <scope>NUCLEOTIDE SEQUENCE [LARGE SCALE GENOMIC DNA]</scope>
    <source>
        <strain evidence="3 4">HSG9</strain>
    </source>
</reference>
<comment type="caution">
    <text evidence="3">The sequence shown here is derived from an EMBL/GenBank/DDBJ whole genome shotgun (WGS) entry which is preliminary data.</text>
</comment>
<evidence type="ECO:0000313" key="4">
    <source>
        <dbReference type="Proteomes" id="UP000191680"/>
    </source>
</evidence>
<name>A0A1V6LU86_9FLAO</name>
<dbReference type="Pfam" id="PF05036">
    <property type="entry name" value="SPOR"/>
    <property type="match status" value="1"/>
</dbReference>
<evidence type="ECO:0000259" key="2">
    <source>
        <dbReference type="Pfam" id="PF05036"/>
    </source>
</evidence>
<proteinExistence type="predicted"/>
<dbReference type="Proteomes" id="UP000191680">
    <property type="component" value="Unassembled WGS sequence"/>
</dbReference>
<feature type="chain" id="PRO_5010730611" evidence="1">
    <location>
        <begin position="21"/>
        <end position="126"/>
    </location>
</feature>